<feature type="domain" description="Phage conserved hypothetical protein C-terminal" evidence="2">
    <location>
        <begin position="178"/>
        <end position="249"/>
    </location>
</feature>
<feature type="region of interest" description="Disordered" evidence="1">
    <location>
        <begin position="251"/>
        <end position="272"/>
    </location>
</feature>
<evidence type="ECO:0000313" key="3">
    <source>
        <dbReference type="EMBL" id="PWK05277.1"/>
    </source>
</evidence>
<dbReference type="AlphaFoldDB" id="A0A316D2U9"/>
<gene>
    <name evidence="3" type="ORF">C7459_12426</name>
</gene>
<evidence type="ECO:0000259" key="2">
    <source>
        <dbReference type="Pfam" id="PF09524"/>
    </source>
</evidence>
<evidence type="ECO:0000313" key="4">
    <source>
        <dbReference type="Proteomes" id="UP000245634"/>
    </source>
</evidence>
<keyword evidence="4" id="KW-1185">Reference proteome</keyword>
<dbReference type="InterPro" id="IPR011741">
    <property type="entry name" value="Phg_2220_C"/>
</dbReference>
<comment type="caution">
    <text evidence="3">The sequence shown here is derived from an EMBL/GenBank/DDBJ whole genome shotgun (WGS) entry which is preliminary data.</text>
</comment>
<protein>
    <submittedName>
        <fullName evidence="3">Putative phage protein (TIGR02220 family)</fullName>
    </submittedName>
</protein>
<feature type="region of interest" description="Disordered" evidence="1">
    <location>
        <begin position="122"/>
        <end position="152"/>
    </location>
</feature>
<evidence type="ECO:0000256" key="1">
    <source>
        <dbReference type="SAM" id="MobiDB-lite"/>
    </source>
</evidence>
<dbReference type="Pfam" id="PF09524">
    <property type="entry name" value="Phg_2220_C"/>
    <property type="match status" value="1"/>
</dbReference>
<dbReference type="RefSeq" id="WP_245884666.1">
    <property type="nucleotide sequence ID" value="NZ_QGGL01000024.1"/>
</dbReference>
<dbReference type="NCBIfam" id="TIGR02220">
    <property type="entry name" value="phg_TIGR02220"/>
    <property type="match status" value="1"/>
</dbReference>
<name>A0A316D2U9_9BACL</name>
<organism evidence="3 4">
    <name type="scientific">Tumebacillus permanentifrigoris</name>
    <dbReference type="NCBI Taxonomy" id="378543"/>
    <lineage>
        <taxon>Bacteria</taxon>
        <taxon>Bacillati</taxon>
        <taxon>Bacillota</taxon>
        <taxon>Bacilli</taxon>
        <taxon>Bacillales</taxon>
        <taxon>Alicyclobacillaceae</taxon>
        <taxon>Tumebacillus</taxon>
    </lineage>
</organism>
<sequence length="272" mass="30530">MQGWLKLHRKVVGSPLFQDPFVLKLWLLCLTKATFVETSVLMDKQLVTLQPGQFVTGRNSLAEEYNRGMKPSHAVPAKTLWNWIVKFKEWGKLDINSTNKYSIISVVNWSFYQGHDGDLDNNFPTDGQQLSNKQTASGQQVDSKFPTDGQQMDTNKNVKNEKNAEKGEKLGAVCSESIKLLNELLGTSYKPTSKATQEKIRARLNEGFTSDDILAVIRKKHAEWHGDSKMANYLRPETLFGTKFESYLNQVNASSGSGDGSGGRSLEEEFDD</sequence>
<dbReference type="Proteomes" id="UP000245634">
    <property type="component" value="Unassembled WGS sequence"/>
</dbReference>
<dbReference type="EMBL" id="QGGL01000024">
    <property type="protein sequence ID" value="PWK05277.1"/>
    <property type="molecule type" value="Genomic_DNA"/>
</dbReference>
<accession>A0A316D2U9</accession>
<reference evidence="3 4" key="1">
    <citation type="submission" date="2018-05" db="EMBL/GenBank/DDBJ databases">
        <title>Genomic Encyclopedia of Type Strains, Phase IV (KMG-IV): sequencing the most valuable type-strain genomes for metagenomic binning, comparative biology and taxonomic classification.</title>
        <authorList>
            <person name="Goeker M."/>
        </authorList>
    </citation>
    <scope>NUCLEOTIDE SEQUENCE [LARGE SCALE GENOMIC DNA]</scope>
    <source>
        <strain evidence="3 4">DSM 18773</strain>
    </source>
</reference>
<proteinExistence type="predicted"/>